<organism evidence="2 3">
    <name type="scientific">Vibrio echinoideorum</name>
    <dbReference type="NCBI Taxonomy" id="2100116"/>
    <lineage>
        <taxon>Bacteria</taxon>
        <taxon>Pseudomonadati</taxon>
        <taxon>Pseudomonadota</taxon>
        <taxon>Gammaproteobacteria</taxon>
        <taxon>Vibrionales</taxon>
        <taxon>Vibrionaceae</taxon>
        <taxon>Vibrio</taxon>
    </lineage>
</organism>
<accession>A0ABU9FSB9</accession>
<gene>
    <name evidence="2" type="ORF">V8Z71_12310</name>
</gene>
<evidence type="ECO:0000259" key="1">
    <source>
        <dbReference type="Pfam" id="PF13175"/>
    </source>
</evidence>
<dbReference type="EMBL" id="JBANDX010000008">
    <property type="protein sequence ID" value="MEL0609097.1"/>
    <property type="molecule type" value="Genomic_DNA"/>
</dbReference>
<dbReference type="InterPro" id="IPR027417">
    <property type="entry name" value="P-loop_NTPase"/>
</dbReference>
<keyword evidence="3" id="KW-1185">Reference proteome</keyword>
<comment type="caution">
    <text evidence="2">The sequence shown here is derived from an EMBL/GenBank/DDBJ whole genome shotgun (WGS) entry which is preliminary data.</text>
</comment>
<reference evidence="2 3" key="1">
    <citation type="submission" date="2024-02" db="EMBL/GenBank/DDBJ databases">
        <title>Bacteria isolated from the canopy kelp, Nereocystis luetkeana.</title>
        <authorList>
            <person name="Pfister C.A."/>
            <person name="Younker I.T."/>
            <person name="Light S.H."/>
        </authorList>
    </citation>
    <scope>NUCLEOTIDE SEQUENCE [LARGE SCALE GENOMIC DNA]</scope>
    <source>
        <strain evidence="2 3">TI.1.15</strain>
    </source>
</reference>
<name>A0ABU9FSB9_9VIBR</name>
<dbReference type="RefSeq" id="WP_341635241.1">
    <property type="nucleotide sequence ID" value="NZ_JBANDX010000008.1"/>
</dbReference>
<dbReference type="PANTHER" id="PTHR43581:SF2">
    <property type="entry name" value="EXCINUCLEASE ATPASE SUBUNIT"/>
    <property type="match status" value="1"/>
</dbReference>
<dbReference type="Pfam" id="PF13175">
    <property type="entry name" value="AAA_15"/>
    <property type="match status" value="1"/>
</dbReference>
<sequence>MHIEYIYINLYKGIEELSFPFTSESNIEFDIESKQFSLPKPNSEKSPRYYNGINCSAIVGRNGVGKSTILDFIKNQTIYGNLYGVIVFRDGNHRYIYDPLSLCEVVGKTQYFTHVQSKNRDSSFNGIRLVNLTNIHELDSALNSSKKSKSKILFDFSPRIKLSKEVKKENFRRINSYLSHEGNDVGHYSGYAFTPNKKSIKSILNQYKLLKPTDLKNLSKPLSSEIGEALTELKSGGVEYYSNEYDILVNRVTKDLHSTYETTLLLNITPNIIKSVIKLHFKKDNVVSILFFVKYIRKITKEYNTKYLNTHDILTIIEECLYHYCNNEIIEPSIEIVNTFNYIVEILFELYKNIEIYQATVGEDGTIITNDFDAAQSITETINKFPTLISDSFDIGWVGISSGEFAKIRIFSELYHYITSELDTSPDNTEPLSSIIFVDEADLYLHPEWQRTFLHDLVKMINGSSSKNKFQVIVTSHSPIIISDFLPNDIVSLRKDNQVVKVQPALGFGTNITELFIDGMHINSTFGELSRYTIENILERYNNNSLTEYDKFLISQIGNENIKKQLSV</sequence>
<protein>
    <submittedName>
        <fullName evidence="2">AAA family ATPase</fullName>
    </submittedName>
</protein>
<dbReference type="SUPFAM" id="SSF52540">
    <property type="entry name" value="P-loop containing nucleoside triphosphate hydrolases"/>
    <property type="match status" value="1"/>
</dbReference>
<feature type="domain" description="Endonuclease GajA/Old nuclease/RecF-like AAA" evidence="1">
    <location>
        <begin position="1"/>
        <end position="482"/>
    </location>
</feature>
<proteinExistence type="predicted"/>
<dbReference type="InterPro" id="IPR051396">
    <property type="entry name" value="Bact_Antivir_Def_Nuclease"/>
</dbReference>
<dbReference type="Gene3D" id="3.40.50.300">
    <property type="entry name" value="P-loop containing nucleotide triphosphate hydrolases"/>
    <property type="match status" value="1"/>
</dbReference>
<dbReference type="InterPro" id="IPR041685">
    <property type="entry name" value="AAA_GajA/Old/RecF-like"/>
</dbReference>
<evidence type="ECO:0000313" key="3">
    <source>
        <dbReference type="Proteomes" id="UP001377160"/>
    </source>
</evidence>
<dbReference type="Proteomes" id="UP001377160">
    <property type="component" value="Unassembled WGS sequence"/>
</dbReference>
<dbReference type="PANTHER" id="PTHR43581">
    <property type="entry name" value="ATP/GTP PHOSPHATASE"/>
    <property type="match status" value="1"/>
</dbReference>
<evidence type="ECO:0000313" key="2">
    <source>
        <dbReference type="EMBL" id="MEL0609097.1"/>
    </source>
</evidence>